<keyword evidence="4" id="KW-1185">Reference proteome</keyword>
<evidence type="ECO:0000256" key="2">
    <source>
        <dbReference type="SAM" id="Phobius"/>
    </source>
</evidence>
<evidence type="ECO:0000256" key="1">
    <source>
        <dbReference type="SAM" id="MobiDB-lite"/>
    </source>
</evidence>
<protein>
    <submittedName>
        <fullName evidence="3">Uncharacterized protein</fullName>
    </submittedName>
</protein>
<sequence length="309" mass="34374">MTTSSRSPRHDSDTNEPAIRDPFATPPIVYSTLPARPEPAAYVDSHERSIGHSRPALPHTHSQHDSETFPTKSASMSSAGTKSTTPTSSIDLEKAGGLGREEGLSRKQRQSNRDPEKAVYSPSRHSRYSRERYPGDDNGRRVAYLEDEDMEESQHVQEENALKILLFLAGPCAILSFLNALWTILSLVITLMTQPVRLCARRPSFSQQLGGLVGPALNLQLKSIFTPLPPHADEDTSYRSGMLVLVMLLSPFLSMAMMLAAWVAAIYWVSSAVVGDPAGLDKRDDGRETVLTLRKWWENWLVKSMREET</sequence>
<keyword evidence="2" id="KW-0812">Transmembrane</keyword>
<feature type="compositionally biased region" description="Basic and acidic residues" evidence="1">
    <location>
        <begin position="128"/>
        <end position="139"/>
    </location>
</feature>
<feature type="compositionally biased region" description="Basic and acidic residues" evidence="1">
    <location>
        <begin position="91"/>
        <end position="117"/>
    </location>
</feature>
<evidence type="ECO:0000313" key="4">
    <source>
        <dbReference type="Proteomes" id="UP001056384"/>
    </source>
</evidence>
<feature type="compositionally biased region" description="Polar residues" evidence="1">
    <location>
        <begin position="68"/>
        <end position="90"/>
    </location>
</feature>
<accession>A0A9Q9AJJ5</accession>
<evidence type="ECO:0000313" key="3">
    <source>
        <dbReference type="EMBL" id="USW47091.1"/>
    </source>
</evidence>
<proteinExistence type="predicted"/>
<dbReference type="AlphaFoldDB" id="A0A9Q9AJJ5"/>
<name>A0A9Q9AJJ5_9PEZI</name>
<feature type="transmembrane region" description="Helical" evidence="2">
    <location>
        <begin position="164"/>
        <end position="192"/>
    </location>
</feature>
<dbReference type="EMBL" id="CP099418">
    <property type="protein sequence ID" value="USW47091.1"/>
    <property type="molecule type" value="Genomic_DNA"/>
</dbReference>
<keyword evidence="2" id="KW-1133">Transmembrane helix</keyword>
<gene>
    <name evidence="3" type="ORF">Slin15195_G004100</name>
</gene>
<dbReference type="Proteomes" id="UP001056384">
    <property type="component" value="Chromosome 1"/>
</dbReference>
<organism evidence="3 4">
    <name type="scientific">Septoria linicola</name>
    <dbReference type="NCBI Taxonomy" id="215465"/>
    <lineage>
        <taxon>Eukaryota</taxon>
        <taxon>Fungi</taxon>
        <taxon>Dikarya</taxon>
        <taxon>Ascomycota</taxon>
        <taxon>Pezizomycotina</taxon>
        <taxon>Dothideomycetes</taxon>
        <taxon>Dothideomycetidae</taxon>
        <taxon>Mycosphaerellales</taxon>
        <taxon>Mycosphaerellaceae</taxon>
        <taxon>Septoria</taxon>
    </lineage>
</organism>
<feature type="transmembrane region" description="Helical" evidence="2">
    <location>
        <begin position="243"/>
        <end position="269"/>
    </location>
</feature>
<dbReference type="OrthoDB" id="5420214at2759"/>
<feature type="region of interest" description="Disordered" evidence="1">
    <location>
        <begin position="1"/>
        <end position="139"/>
    </location>
</feature>
<reference evidence="3" key="1">
    <citation type="submission" date="2022-06" db="EMBL/GenBank/DDBJ databases">
        <title>Complete genome sequences of two strains of the flax pathogen Septoria linicola.</title>
        <authorList>
            <person name="Lapalu N."/>
            <person name="Simon A."/>
            <person name="Demenou B."/>
            <person name="Paumier D."/>
            <person name="Guillot M.-P."/>
            <person name="Gout L."/>
            <person name="Valade R."/>
        </authorList>
    </citation>
    <scope>NUCLEOTIDE SEQUENCE</scope>
    <source>
        <strain evidence="3">SE15195</strain>
    </source>
</reference>
<keyword evidence="2" id="KW-0472">Membrane</keyword>